<dbReference type="OrthoDB" id="9816431at2"/>
<comment type="caution">
    <text evidence="6">The sequence shown here is derived from an EMBL/GenBank/DDBJ whole genome shotgun (WGS) entry which is preliminary data.</text>
</comment>
<dbReference type="InterPro" id="IPR050109">
    <property type="entry name" value="HTH-type_TetR-like_transc_reg"/>
</dbReference>
<sequence length="211" mass="23920">MRQGKSGCSDRQLSPEKTEAILEGGMKEFLARGYAATSMDRVAIAAKVSKATVYSHFQDKESLFIALIQRLVEQKFQSIFGAADEQILQMTPQVVLRNFANRALDGGINEPQFLNFMRLILGESGRFPQLARAFVRNIEQTAFRSLCHYFANCPHLKLADPEATARIFIGAIVHYMIVQEMLHGRDILPMERDRLIDTLINLIITERAEYP</sequence>
<dbReference type="PROSITE" id="PS01081">
    <property type="entry name" value="HTH_TETR_1"/>
    <property type="match status" value="1"/>
</dbReference>
<feature type="domain" description="HTH tetR-type" evidence="5">
    <location>
        <begin position="15"/>
        <end position="75"/>
    </location>
</feature>
<gene>
    <name evidence="6" type="ORF">QH73_0003950</name>
</gene>
<evidence type="ECO:0000256" key="2">
    <source>
        <dbReference type="ARBA" id="ARBA00023125"/>
    </source>
</evidence>
<dbReference type="InterPro" id="IPR001647">
    <property type="entry name" value="HTH_TetR"/>
</dbReference>
<dbReference type="FunFam" id="1.10.10.60:FF:000141">
    <property type="entry name" value="TetR family transcriptional regulator"/>
    <property type="match status" value="1"/>
</dbReference>
<dbReference type="InterPro" id="IPR009057">
    <property type="entry name" value="Homeodomain-like_sf"/>
</dbReference>
<feature type="DNA-binding region" description="H-T-H motif" evidence="4">
    <location>
        <begin position="38"/>
        <end position="57"/>
    </location>
</feature>
<evidence type="ECO:0000256" key="1">
    <source>
        <dbReference type="ARBA" id="ARBA00023015"/>
    </source>
</evidence>
<dbReference type="InterPro" id="IPR023772">
    <property type="entry name" value="DNA-bd_HTH_TetR-type_CS"/>
</dbReference>
<evidence type="ECO:0000259" key="5">
    <source>
        <dbReference type="PROSITE" id="PS50977"/>
    </source>
</evidence>
<dbReference type="InterPro" id="IPR039536">
    <property type="entry name" value="TetR_C_Proteobacteria"/>
</dbReference>
<dbReference type="Gene3D" id="1.10.357.10">
    <property type="entry name" value="Tetracycline Repressor, domain 2"/>
    <property type="match status" value="1"/>
</dbReference>
<dbReference type="Pfam" id="PF00440">
    <property type="entry name" value="TetR_N"/>
    <property type="match status" value="1"/>
</dbReference>
<protein>
    <submittedName>
        <fullName evidence="6">TetR/AcrR family transcriptional regulator</fullName>
    </submittedName>
</protein>
<evidence type="ECO:0000313" key="6">
    <source>
        <dbReference type="EMBL" id="NHC33823.1"/>
    </source>
</evidence>
<keyword evidence="7" id="KW-1185">Reference proteome</keyword>
<keyword evidence="1" id="KW-0805">Transcription regulation</keyword>
<evidence type="ECO:0000256" key="4">
    <source>
        <dbReference type="PROSITE-ProRule" id="PRU00335"/>
    </source>
</evidence>
<dbReference type="SUPFAM" id="SSF46689">
    <property type="entry name" value="Homeodomain-like"/>
    <property type="match status" value="1"/>
</dbReference>
<dbReference type="GO" id="GO:0003700">
    <property type="term" value="F:DNA-binding transcription factor activity"/>
    <property type="evidence" value="ECO:0007669"/>
    <property type="project" value="TreeGrafter"/>
</dbReference>
<accession>A0A9X5I2S3</accession>
<keyword evidence="2 4" id="KW-0238">DNA-binding</keyword>
<dbReference type="Proteomes" id="UP000031532">
    <property type="component" value="Unassembled WGS sequence"/>
</dbReference>
<dbReference type="GO" id="GO:0045892">
    <property type="term" value="P:negative regulation of DNA-templated transcription"/>
    <property type="evidence" value="ECO:0007669"/>
    <property type="project" value="UniProtKB-ARBA"/>
</dbReference>
<dbReference type="RefSeq" id="WP_039715315.1">
    <property type="nucleotide sequence ID" value="NZ_JTJC03000001.1"/>
</dbReference>
<dbReference type="PANTHER" id="PTHR30055:SF234">
    <property type="entry name" value="HTH-TYPE TRANSCRIPTIONAL REGULATOR BETI"/>
    <property type="match status" value="1"/>
</dbReference>
<dbReference type="GO" id="GO:0000976">
    <property type="term" value="F:transcription cis-regulatory region binding"/>
    <property type="evidence" value="ECO:0007669"/>
    <property type="project" value="TreeGrafter"/>
</dbReference>
<reference evidence="6 7" key="1">
    <citation type="journal article" date="2015" name="Genome Announc.">
        <title>Draft Genome Sequence of the Terrestrial Cyanobacterium Scytonema millei VB511283, Isolated from Eastern India.</title>
        <authorList>
            <person name="Sen D."/>
            <person name="Chandrababunaidu M.M."/>
            <person name="Singh D."/>
            <person name="Sanghi N."/>
            <person name="Ghorai A."/>
            <person name="Mishra G.P."/>
            <person name="Madduluri M."/>
            <person name="Adhikary S.P."/>
            <person name="Tripathy S."/>
        </authorList>
    </citation>
    <scope>NUCLEOTIDE SEQUENCE [LARGE SCALE GENOMIC DNA]</scope>
    <source>
        <strain evidence="6 7">VB511283</strain>
    </source>
</reference>
<evidence type="ECO:0000313" key="7">
    <source>
        <dbReference type="Proteomes" id="UP000031532"/>
    </source>
</evidence>
<dbReference type="AlphaFoldDB" id="A0A9X5I2S3"/>
<dbReference type="PANTHER" id="PTHR30055">
    <property type="entry name" value="HTH-TYPE TRANSCRIPTIONAL REGULATOR RUTR"/>
    <property type="match status" value="1"/>
</dbReference>
<dbReference type="PRINTS" id="PR00455">
    <property type="entry name" value="HTHTETR"/>
</dbReference>
<evidence type="ECO:0000256" key="3">
    <source>
        <dbReference type="ARBA" id="ARBA00023163"/>
    </source>
</evidence>
<proteinExistence type="predicted"/>
<name>A0A9X5I2S3_9CYAN</name>
<keyword evidence="3" id="KW-0804">Transcription</keyword>
<dbReference type="PROSITE" id="PS50977">
    <property type="entry name" value="HTH_TETR_2"/>
    <property type="match status" value="1"/>
</dbReference>
<dbReference type="Pfam" id="PF14246">
    <property type="entry name" value="TetR_C_7"/>
    <property type="match status" value="1"/>
</dbReference>
<dbReference type="EMBL" id="JTJC03000001">
    <property type="protein sequence ID" value="NHC33823.1"/>
    <property type="molecule type" value="Genomic_DNA"/>
</dbReference>
<organism evidence="6 7">
    <name type="scientific">Scytonema millei VB511283</name>
    <dbReference type="NCBI Taxonomy" id="1245923"/>
    <lineage>
        <taxon>Bacteria</taxon>
        <taxon>Bacillati</taxon>
        <taxon>Cyanobacteriota</taxon>
        <taxon>Cyanophyceae</taxon>
        <taxon>Nostocales</taxon>
        <taxon>Scytonemataceae</taxon>
        <taxon>Scytonema</taxon>
    </lineage>
</organism>